<evidence type="ECO:0000313" key="1">
    <source>
        <dbReference type="EMBL" id="OGG48235.1"/>
    </source>
</evidence>
<dbReference type="Proteomes" id="UP000178815">
    <property type="component" value="Unassembled WGS sequence"/>
</dbReference>
<dbReference type="STRING" id="1798481.A2678_01470"/>
<sequence length="205" mass="22967">MIIEFFGIPGGGKTHLMWQLIIRMPDACEARALSRHEITRGASRFALRHPLCFLVWMAELGVHANGLFRYKLGLLLRGMAARAVAESSQSRIAFIDEGVLQRILTVFDVPLSERHIKFLLMVTPLSPVVVCVRGGEFGRFAAAHNRFNSPRVQGGEKKLRTWMQTVKTNARTVESLLSRHAHVVYCTRGARDAEPAAVLHNLEQV</sequence>
<organism evidence="1 2">
    <name type="scientific">Candidatus Kaiserbacteria bacterium RIFCSPHIGHO2_01_FULL_53_31</name>
    <dbReference type="NCBI Taxonomy" id="1798481"/>
    <lineage>
        <taxon>Bacteria</taxon>
        <taxon>Candidatus Kaiseribacteriota</taxon>
    </lineage>
</organism>
<dbReference type="EMBL" id="MFKU01000016">
    <property type="protein sequence ID" value="OGG48235.1"/>
    <property type="molecule type" value="Genomic_DNA"/>
</dbReference>
<protein>
    <submittedName>
        <fullName evidence="1">Uncharacterized protein</fullName>
    </submittedName>
</protein>
<reference evidence="1 2" key="1">
    <citation type="journal article" date="2016" name="Nat. Commun.">
        <title>Thousands of microbial genomes shed light on interconnected biogeochemical processes in an aquifer system.</title>
        <authorList>
            <person name="Anantharaman K."/>
            <person name="Brown C.T."/>
            <person name="Hug L.A."/>
            <person name="Sharon I."/>
            <person name="Castelle C.J."/>
            <person name="Probst A.J."/>
            <person name="Thomas B.C."/>
            <person name="Singh A."/>
            <person name="Wilkins M.J."/>
            <person name="Karaoz U."/>
            <person name="Brodie E.L."/>
            <person name="Williams K.H."/>
            <person name="Hubbard S.S."/>
            <person name="Banfield J.F."/>
        </authorList>
    </citation>
    <scope>NUCLEOTIDE SEQUENCE [LARGE SCALE GENOMIC DNA]</scope>
</reference>
<comment type="caution">
    <text evidence="1">The sequence shown here is derived from an EMBL/GenBank/DDBJ whole genome shotgun (WGS) entry which is preliminary data.</text>
</comment>
<dbReference type="AlphaFoldDB" id="A0A1F6CGC0"/>
<gene>
    <name evidence="1" type="ORF">A2678_01470</name>
</gene>
<proteinExistence type="predicted"/>
<name>A0A1F6CGC0_9BACT</name>
<accession>A0A1F6CGC0</accession>
<evidence type="ECO:0000313" key="2">
    <source>
        <dbReference type="Proteomes" id="UP000178815"/>
    </source>
</evidence>